<gene>
    <name evidence="5" type="ORF">GKE01_18750</name>
</gene>
<feature type="DNA-binding region" description="OmpR/PhoB-type" evidence="2">
    <location>
        <begin position="230"/>
        <end position="327"/>
    </location>
</feature>
<dbReference type="InterPro" id="IPR036388">
    <property type="entry name" value="WH-like_DNA-bd_sf"/>
</dbReference>
<dbReference type="PROSITE" id="PS51755">
    <property type="entry name" value="OMPR_PHOB"/>
    <property type="match status" value="1"/>
</dbReference>
<organism evidence="5">
    <name type="scientific">Parabacteroides goldsteinii</name>
    <dbReference type="NCBI Taxonomy" id="328812"/>
    <lineage>
        <taxon>Bacteria</taxon>
        <taxon>Pseudomonadati</taxon>
        <taxon>Bacteroidota</taxon>
        <taxon>Bacteroidia</taxon>
        <taxon>Bacteroidales</taxon>
        <taxon>Tannerellaceae</taxon>
        <taxon>Parabacteroides</taxon>
    </lineage>
</organism>
<evidence type="ECO:0000313" key="5">
    <source>
        <dbReference type="EMBL" id="MRY13485.1"/>
    </source>
</evidence>
<evidence type="ECO:0000256" key="2">
    <source>
        <dbReference type="PROSITE-ProRule" id="PRU01091"/>
    </source>
</evidence>
<dbReference type="GO" id="GO:0000160">
    <property type="term" value="P:phosphorelay signal transduction system"/>
    <property type="evidence" value="ECO:0007669"/>
    <property type="project" value="InterPro"/>
</dbReference>
<dbReference type="Gene3D" id="1.10.10.10">
    <property type="entry name" value="Winged helix-like DNA-binding domain superfamily/Winged helix DNA-binding domain"/>
    <property type="match status" value="1"/>
</dbReference>
<dbReference type="GO" id="GO:0006355">
    <property type="term" value="P:regulation of DNA-templated transcription"/>
    <property type="evidence" value="ECO:0007669"/>
    <property type="project" value="InterPro"/>
</dbReference>
<dbReference type="InterPro" id="IPR001867">
    <property type="entry name" value="OmpR/PhoB-type_DNA-bd"/>
</dbReference>
<evidence type="ECO:0000256" key="3">
    <source>
        <dbReference type="SAM" id="Phobius"/>
    </source>
</evidence>
<feature type="transmembrane region" description="Helical" evidence="3">
    <location>
        <begin position="9"/>
        <end position="29"/>
    </location>
</feature>
<dbReference type="RefSeq" id="WP_010801536.1">
    <property type="nucleotide sequence ID" value="NZ_CAJSYT010000022.1"/>
</dbReference>
<keyword evidence="3" id="KW-0472">Membrane</keyword>
<sequence length="328" mass="37057">MILLVKKKLFVGCLSLCMLMLLIYFGYIFRERRKSVLSDIRSLCNEVIHQDKENRLLETGSQSFSGYRSLASDSSTISYSGAQVEKVAKNTNSSDLITEEKQYRVDQSFLLMENPIDVVVLDSLFNLALQQGGMINVHAALAYTANDDQTVYSNPDLTFYKSACALPPITTGVKDEIVLQAYVKMPFYCVINRSKGHFIIVGVIFCLLLGLLIATRYSKKFATPVCEEPRKLIKIKENILFDEGKGILYYNVDIKVSLENYKLKLFVLLLNSPEHFQTSEDIKKIVWGKTGATNDTLNTTIKRLRADLKPIPDLKIVHGNGGYRLEIL</sequence>
<dbReference type="SUPFAM" id="SSF46894">
    <property type="entry name" value="C-terminal effector domain of the bipartite response regulators"/>
    <property type="match status" value="1"/>
</dbReference>
<dbReference type="InterPro" id="IPR016032">
    <property type="entry name" value="Sig_transdc_resp-reg_C-effctor"/>
</dbReference>
<comment type="caution">
    <text evidence="5">The sequence shown here is derived from an EMBL/GenBank/DDBJ whole genome shotgun (WGS) entry which is preliminary data.</text>
</comment>
<evidence type="ECO:0000256" key="1">
    <source>
        <dbReference type="ARBA" id="ARBA00023125"/>
    </source>
</evidence>
<feature type="transmembrane region" description="Helical" evidence="3">
    <location>
        <begin position="196"/>
        <end position="214"/>
    </location>
</feature>
<dbReference type="GO" id="GO:0003677">
    <property type="term" value="F:DNA binding"/>
    <property type="evidence" value="ECO:0007669"/>
    <property type="project" value="UniProtKB-UniRule"/>
</dbReference>
<evidence type="ECO:0000259" key="4">
    <source>
        <dbReference type="PROSITE" id="PS51755"/>
    </source>
</evidence>
<dbReference type="Pfam" id="PF00486">
    <property type="entry name" value="Trans_reg_C"/>
    <property type="match status" value="1"/>
</dbReference>
<protein>
    <recommendedName>
        <fullName evidence="4">OmpR/PhoB-type domain-containing protein</fullName>
    </recommendedName>
</protein>
<dbReference type="AlphaFoldDB" id="A0A6G1ZI43"/>
<keyword evidence="1 2" id="KW-0238">DNA-binding</keyword>
<reference evidence="5" key="1">
    <citation type="journal article" date="2019" name="Nat. Med.">
        <title>A library of human gut bacterial isolates paired with longitudinal multiomics data enables mechanistic microbiome research.</title>
        <authorList>
            <person name="Poyet M."/>
            <person name="Groussin M."/>
            <person name="Gibbons S.M."/>
            <person name="Avila-Pacheco J."/>
            <person name="Jiang X."/>
            <person name="Kearney S.M."/>
            <person name="Perrotta A.R."/>
            <person name="Berdy B."/>
            <person name="Zhao S."/>
            <person name="Lieberman T.D."/>
            <person name="Swanson P.K."/>
            <person name="Smith M."/>
            <person name="Roesemann S."/>
            <person name="Alexander J.E."/>
            <person name="Rich S.A."/>
            <person name="Livny J."/>
            <person name="Vlamakis H."/>
            <person name="Clish C."/>
            <person name="Bullock K."/>
            <person name="Deik A."/>
            <person name="Scott J."/>
            <person name="Pierce K.A."/>
            <person name="Xavier R.J."/>
            <person name="Alm E.J."/>
        </authorList>
    </citation>
    <scope>NUCLEOTIDE SEQUENCE</scope>
    <source>
        <strain evidence="5">BIOML-A4</strain>
    </source>
</reference>
<feature type="domain" description="OmpR/PhoB-type" evidence="4">
    <location>
        <begin position="230"/>
        <end position="327"/>
    </location>
</feature>
<proteinExistence type="predicted"/>
<accession>A0A6G1ZI43</accession>
<name>A0A6G1ZI43_9BACT</name>
<keyword evidence="3" id="KW-1133">Transmembrane helix</keyword>
<dbReference type="EMBL" id="WKLP01000030">
    <property type="protein sequence ID" value="MRY13485.1"/>
    <property type="molecule type" value="Genomic_DNA"/>
</dbReference>
<keyword evidence="3" id="KW-0812">Transmembrane</keyword>
<dbReference type="SMART" id="SM00862">
    <property type="entry name" value="Trans_reg_C"/>
    <property type="match status" value="1"/>
</dbReference>